<proteinExistence type="predicted"/>
<feature type="compositionally biased region" description="Basic residues" evidence="1">
    <location>
        <begin position="1"/>
        <end position="15"/>
    </location>
</feature>
<dbReference type="EMBL" id="CADCSY010000056">
    <property type="protein sequence ID" value="CAA9232230.1"/>
    <property type="molecule type" value="Genomic_DNA"/>
</dbReference>
<feature type="region of interest" description="Disordered" evidence="1">
    <location>
        <begin position="1"/>
        <end position="494"/>
    </location>
</feature>
<keyword evidence="2" id="KW-0131">Cell cycle</keyword>
<accession>A0A6J4HSJ0</accession>
<sequence length="494" mass="52166">GRRGRRRRALRRAVRPLHGGDVRQAPAAGLAAPGPGERAPRRRPRRAPAPRRALRDRGAPEPPARARLAPRSGPDPVGGRAADGAPPLRPVLLGRRARRQVPRSGRPEPDRVRERRRGRRPLASVRTARRLPLARRRGACGGLPPPRRRALGGRARCGGARTRAAPGRGLRPPAPGPDARAQRVPGEAARLLVRPVRRVRHDVPAPADREPRRPHPAGRGPGGHRAPHPGRGGAGRAAAGVGPAPQAWPAPVRTTGDGQDALGHVPVLPDAGEDHPAPERAGGGGARSGGGAGPQPPAGDGRARGRRPRRHGAHDVRAGCQPAAVRAAQRDGRTGRGRRRDLRPHHQPGRAARAGARRPSRSDRPGGRDRVARRGEPGAAPSALPAGRGARRAVARRPRRADVGCQRRLRQGAPAPRHPGGGGRGGPRLQARAADRPRRARPRRPARAQRARPALDARRLQRRRLLTAGPVGGAAQLGRATARVGRAPAGTQGL</sequence>
<protein>
    <submittedName>
        <fullName evidence="2">Cell division protein FtsH</fullName>
    </submittedName>
</protein>
<feature type="compositionally biased region" description="Basic residues" evidence="1">
    <location>
        <begin position="389"/>
        <end position="399"/>
    </location>
</feature>
<feature type="compositionally biased region" description="Low complexity" evidence="1">
    <location>
        <begin position="236"/>
        <end position="251"/>
    </location>
</feature>
<evidence type="ECO:0000256" key="1">
    <source>
        <dbReference type="SAM" id="MobiDB-lite"/>
    </source>
</evidence>
<reference evidence="2" key="1">
    <citation type="submission" date="2020-02" db="EMBL/GenBank/DDBJ databases">
        <authorList>
            <person name="Meier V. D."/>
        </authorList>
    </citation>
    <scope>NUCLEOTIDE SEQUENCE</scope>
    <source>
        <strain evidence="2">AVDCRST_MAG20</strain>
    </source>
</reference>
<keyword evidence="2" id="KW-0132">Cell division</keyword>
<feature type="compositionally biased region" description="Gly residues" evidence="1">
    <location>
        <begin position="281"/>
        <end position="293"/>
    </location>
</feature>
<feature type="compositionally biased region" description="Basic residues" evidence="1">
    <location>
        <begin position="127"/>
        <end position="138"/>
    </location>
</feature>
<dbReference type="GO" id="GO:0051301">
    <property type="term" value="P:cell division"/>
    <property type="evidence" value="ECO:0007669"/>
    <property type="project" value="UniProtKB-KW"/>
</dbReference>
<name>A0A6J4HSJ0_9ACTN</name>
<dbReference type="AlphaFoldDB" id="A0A6J4HSJ0"/>
<organism evidence="2">
    <name type="scientific">uncultured Acidimicrobiales bacterium</name>
    <dbReference type="NCBI Taxonomy" id="310071"/>
    <lineage>
        <taxon>Bacteria</taxon>
        <taxon>Bacillati</taxon>
        <taxon>Actinomycetota</taxon>
        <taxon>Acidimicrobiia</taxon>
        <taxon>Acidimicrobiales</taxon>
        <taxon>environmental samples</taxon>
    </lineage>
</organism>
<feature type="compositionally biased region" description="Low complexity" evidence="1">
    <location>
        <begin position="152"/>
        <end position="171"/>
    </location>
</feature>
<feature type="compositionally biased region" description="Basic and acidic residues" evidence="1">
    <location>
        <begin position="201"/>
        <end position="213"/>
    </location>
</feature>
<feature type="compositionally biased region" description="Basic and acidic residues" evidence="1">
    <location>
        <begin position="360"/>
        <end position="376"/>
    </location>
</feature>
<feature type="compositionally biased region" description="Basic residues" evidence="1">
    <location>
        <begin position="335"/>
        <end position="348"/>
    </location>
</feature>
<feature type="compositionally biased region" description="Basic residues" evidence="1">
    <location>
        <begin position="438"/>
        <end position="450"/>
    </location>
</feature>
<evidence type="ECO:0000313" key="2">
    <source>
        <dbReference type="EMBL" id="CAA9232230.1"/>
    </source>
</evidence>
<feature type="non-terminal residue" evidence="2">
    <location>
        <position position="494"/>
    </location>
</feature>
<gene>
    <name evidence="2" type="ORF">AVDCRST_MAG20-1291</name>
</gene>
<feature type="non-terminal residue" evidence="2">
    <location>
        <position position="1"/>
    </location>
</feature>
<feature type="compositionally biased region" description="Basic residues" evidence="1">
    <location>
        <begin position="40"/>
        <end position="52"/>
    </location>
</feature>
<feature type="compositionally biased region" description="Low complexity" evidence="1">
    <location>
        <begin position="377"/>
        <end position="388"/>
    </location>
</feature>
<feature type="compositionally biased region" description="Low complexity" evidence="1">
    <location>
        <begin position="25"/>
        <end position="37"/>
    </location>
</feature>